<dbReference type="Gene3D" id="3.30.930.10">
    <property type="entry name" value="Bira Bifunctional Protein, Domain 2"/>
    <property type="match status" value="1"/>
</dbReference>
<dbReference type="Pfam" id="PF01336">
    <property type="entry name" value="tRNA_anti-codon"/>
    <property type="match status" value="1"/>
</dbReference>
<dbReference type="InterPro" id="IPR044136">
    <property type="entry name" value="Lys-tRNA-ligase_II_N"/>
</dbReference>
<dbReference type="GO" id="GO:0005739">
    <property type="term" value="C:mitochondrion"/>
    <property type="evidence" value="ECO:0007669"/>
    <property type="project" value="TreeGrafter"/>
</dbReference>
<dbReference type="InterPro" id="IPR045864">
    <property type="entry name" value="aa-tRNA-synth_II/BPL/LPL"/>
</dbReference>
<feature type="region of interest" description="Disordered" evidence="14">
    <location>
        <begin position="557"/>
        <end position="667"/>
    </location>
</feature>
<comment type="catalytic activity">
    <reaction evidence="12 13">
        <text>tRNA(Lys) + L-lysine + ATP = L-lysyl-tRNA(Lys) + AMP + diphosphate</text>
        <dbReference type="Rhea" id="RHEA:20792"/>
        <dbReference type="Rhea" id="RHEA-COMP:9696"/>
        <dbReference type="Rhea" id="RHEA-COMP:9697"/>
        <dbReference type="ChEBI" id="CHEBI:30616"/>
        <dbReference type="ChEBI" id="CHEBI:32551"/>
        <dbReference type="ChEBI" id="CHEBI:33019"/>
        <dbReference type="ChEBI" id="CHEBI:78442"/>
        <dbReference type="ChEBI" id="CHEBI:78529"/>
        <dbReference type="ChEBI" id="CHEBI:456215"/>
        <dbReference type="EC" id="6.1.1.6"/>
    </reaction>
</comment>
<dbReference type="SUPFAM" id="SSF55681">
    <property type="entry name" value="Class II aaRS and biotin synthetases"/>
    <property type="match status" value="1"/>
</dbReference>
<feature type="compositionally biased region" description="Low complexity" evidence="14">
    <location>
        <begin position="582"/>
        <end position="601"/>
    </location>
</feature>
<dbReference type="HAMAP" id="MF_00252">
    <property type="entry name" value="Lys_tRNA_synth_class2"/>
    <property type="match status" value="1"/>
</dbReference>
<evidence type="ECO:0000256" key="10">
    <source>
        <dbReference type="ARBA" id="ARBA00023146"/>
    </source>
</evidence>
<evidence type="ECO:0000256" key="2">
    <source>
        <dbReference type="ARBA" id="ARBA00008226"/>
    </source>
</evidence>
<feature type="compositionally biased region" description="Polar residues" evidence="14">
    <location>
        <begin position="602"/>
        <end position="619"/>
    </location>
</feature>
<keyword evidence="17" id="KW-1185">Reference proteome</keyword>
<dbReference type="EMBL" id="NIRI02000056">
    <property type="protein sequence ID" value="KAG5442542.1"/>
    <property type="molecule type" value="Genomic_DNA"/>
</dbReference>
<dbReference type="Pfam" id="PF00152">
    <property type="entry name" value="tRNA-synt_2"/>
    <property type="match status" value="1"/>
</dbReference>
<proteinExistence type="inferred from homology"/>
<dbReference type="InterPro" id="IPR002313">
    <property type="entry name" value="Lys-tRNA-ligase_II"/>
</dbReference>
<dbReference type="FunFam" id="3.30.930.10:FF:000238">
    <property type="entry name" value="Lysine--tRNA ligase"/>
    <property type="match status" value="1"/>
</dbReference>
<evidence type="ECO:0000256" key="11">
    <source>
        <dbReference type="ARBA" id="ARBA00030563"/>
    </source>
</evidence>
<feature type="domain" description="Aminoacyl-transfer RNA synthetases class-II family profile" evidence="15">
    <location>
        <begin position="225"/>
        <end position="553"/>
    </location>
</feature>
<comment type="subcellular location">
    <subcellularLocation>
        <location evidence="1">Cytoplasm</location>
    </subcellularLocation>
</comment>
<evidence type="ECO:0000256" key="1">
    <source>
        <dbReference type="ARBA" id="ARBA00004496"/>
    </source>
</evidence>
<dbReference type="Proteomes" id="UP000286415">
    <property type="component" value="Unassembled WGS sequence"/>
</dbReference>
<dbReference type="Gene3D" id="2.40.50.140">
    <property type="entry name" value="Nucleic acid-binding proteins"/>
    <property type="match status" value="1"/>
</dbReference>
<evidence type="ECO:0000256" key="9">
    <source>
        <dbReference type="ARBA" id="ARBA00022917"/>
    </source>
</evidence>
<feature type="compositionally biased region" description="Basic residues" evidence="14">
    <location>
        <begin position="658"/>
        <end position="667"/>
    </location>
</feature>
<organism evidence="16 17">
    <name type="scientific">Clonorchis sinensis</name>
    <name type="common">Chinese liver fluke</name>
    <dbReference type="NCBI Taxonomy" id="79923"/>
    <lineage>
        <taxon>Eukaryota</taxon>
        <taxon>Metazoa</taxon>
        <taxon>Spiralia</taxon>
        <taxon>Lophotrochozoa</taxon>
        <taxon>Platyhelminthes</taxon>
        <taxon>Trematoda</taxon>
        <taxon>Digenea</taxon>
        <taxon>Opisthorchiida</taxon>
        <taxon>Opisthorchiata</taxon>
        <taxon>Opisthorchiidae</taxon>
        <taxon>Clonorchis</taxon>
    </lineage>
</organism>
<dbReference type="PROSITE" id="PS50862">
    <property type="entry name" value="AA_TRNA_LIGASE_II"/>
    <property type="match status" value="1"/>
</dbReference>
<dbReference type="InterPro" id="IPR018149">
    <property type="entry name" value="Lys-tRNA-synth_II_C"/>
</dbReference>
<dbReference type="FunFam" id="2.40.50.140:FF:000050">
    <property type="entry name" value="Lysine--tRNA ligase"/>
    <property type="match status" value="1"/>
</dbReference>
<dbReference type="GO" id="GO:0006430">
    <property type="term" value="P:lysyl-tRNA aminoacylation"/>
    <property type="evidence" value="ECO:0007669"/>
    <property type="project" value="InterPro"/>
</dbReference>
<sequence length="667" mass="73980">MQVALQRAAVGSITRITGTLASKMPGSVKQVSVVPSAANEKKDKISDDMDATSYHELRKSMISDLEKSNKTAYPHKFHVSISIGKFIEKYSYLNPGEHLDDVTVSIAGRIHAKREAGSKLIFYDVISDEKRLQIMANLKDYKSPEEFYQVNDMLRMGDIVGCIGKPGKSKLGELSILPKELVLLAPCLYQLPHLHYGVKDKETRYRQRYLDLMMNEEVRQRFITRSRIINYVRSFLDDLGFLEVETPMMNMIPGGAAAKPFITYHNDLNMSLYMRVAPELYLKMLVVGGFNRVYEIGRVFRNEGIDMTHNPEFSMCEFYMAYADYEDLMKVTEDLLSGLVKHLFGTYIVTYNPDGGDSEPLTVDFTPPFKRMNIYDSLAQKLGVKLPSPELLETDEVNQFFIKLAADHNVECPEPKTTARLLDKLAGEFVEPDCISPTFLTCHPAVMSPLAKWHRSRPGLTERFELFILRKEICNAYTELNDPVVQRQRFVEQAKAKAAGDGEAMPTDEPFLTALGYGLPPTAGWGMGIDRLAMFLTNTNNLKEVILFPAMKPETPIADTNAAKPTTTQANSDQTGDVLAKPAATASSTAAPVTASPAPVSNTTASEPEKTSSNPTTSPADFPTPAESAQLTSDALHTPPRTGHEADTTPKSSGGSKSSRKKKGRKS</sequence>
<evidence type="ECO:0000256" key="7">
    <source>
        <dbReference type="ARBA" id="ARBA00022741"/>
    </source>
</evidence>
<dbReference type="GO" id="GO:0017101">
    <property type="term" value="C:aminoacyl-tRNA synthetase multienzyme complex"/>
    <property type="evidence" value="ECO:0007669"/>
    <property type="project" value="TreeGrafter"/>
</dbReference>
<dbReference type="GO" id="GO:0000049">
    <property type="term" value="F:tRNA binding"/>
    <property type="evidence" value="ECO:0007669"/>
    <property type="project" value="TreeGrafter"/>
</dbReference>
<dbReference type="CDD" id="cd04322">
    <property type="entry name" value="LysRS_N"/>
    <property type="match status" value="1"/>
</dbReference>
<dbReference type="OrthoDB" id="21243at2759"/>
<dbReference type="GO" id="GO:0005829">
    <property type="term" value="C:cytosol"/>
    <property type="evidence" value="ECO:0007669"/>
    <property type="project" value="TreeGrafter"/>
</dbReference>
<dbReference type="PRINTS" id="PR00982">
    <property type="entry name" value="TRNASYNTHLYS"/>
</dbReference>
<evidence type="ECO:0000256" key="6">
    <source>
        <dbReference type="ARBA" id="ARBA00022598"/>
    </source>
</evidence>
<keyword evidence="5" id="KW-0963">Cytoplasm</keyword>
<dbReference type="NCBIfam" id="NF001756">
    <property type="entry name" value="PRK00484.1"/>
    <property type="match status" value="1"/>
</dbReference>
<dbReference type="InterPro" id="IPR004365">
    <property type="entry name" value="NA-bd_OB_tRNA"/>
</dbReference>
<evidence type="ECO:0000313" key="17">
    <source>
        <dbReference type="Proteomes" id="UP000286415"/>
    </source>
</evidence>
<evidence type="ECO:0000256" key="8">
    <source>
        <dbReference type="ARBA" id="ARBA00022840"/>
    </source>
</evidence>
<evidence type="ECO:0000256" key="4">
    <source>
        <dbReference type="ARBA" id="ARBA00015745"/>
    </source>
</evidence>
<protein>
    <recommendedName>
        <fullName evidence="4 13">Lysine--tRNA ligase</fullName>
        <ecNumber evidence="3 13">6.1.1.6</ecNumber>
    </recommendedName>
    <alternativeName>
        <fullName evidence="11 13">Lysyl-tRNA synthetase</fullName>
    </alternativeName>
</protein>
<dbReference type="InterPro" id="IPR012340">
    <property type="entry name" value="NA-bd_OB-fold"/>
</dbReference>
<keyword evidence="8" id="KW-0067">ATP-binding</keyword>
<feature type="compositionally biased region" description="Polar residues" evidence="14">
    <location>
        <begin position="563"/>
        <end position="575"/>
    </location>
</feature>
<comment type="caution">
    <text evidence="16">The sequence shown here is derived from an EMBL/GenBank/DDBJ whole genome shotgun (WGS) entry which is preliminary data.</text>
</comment>
<dbReference type="InterPro" id="IPR004364">
    <property type="entry name" value="Aa-tRNA-synt_II"/>
</dbReference>
<dbReference type="InterPro" id="IPR006195">
    <property type="entry name" value="aa-tRNA-synth_II"/>
</dbReference>
<name>A0A8T1M0Y7_CLOSI</name>
<dbReference type="PANTHER" id="PTHR42918">
    <property type="entry name" value="LYSYL-TRNA SYNTHETASE"/>
    <property type="match status" value="1"/>
</dbReference>
<keyword evidence="6 16" id="KW-0436">Ligase</keyword>
<evidence type="ECO:0000256" key="12">
    <source>
        <dbReference type="ARBA" id="ARBA00048573"/>
    </source>
</evidence>
<dbReference type="CDD" id="cd00775">
    <property type="entry name" value="LysRS_core"/>
    <property type="match status" value="1"/>
</dbReference>
<evidence type="ECO:0000256" key="5">
    <source>
        <dbReference type="ARBA" id="ARBA00022490"/>
    </source>
</evidence>
<dbReference type="AlphaFoldDB" id="A0A8T1M0Y7"/>
<evidence type="ECO:0000313" key="16">
    <source>
        <dbReference type="EMBL" id="KAG5442542.1"/>
    </source>
</evidence>
<dbReference type="EC" id="6.1.1.6" evidence="3 13"/>
<dbReference type="GO" id="GO:0005524">
    <property type="term" value="F:ATP binding"/>
    <property type="evidence" value="ECO:0007669"/>
    <property type="project" value="UniProtKB-KW"/>
</dbReference>
<reference evidence="16 17" key="1">
    <citation type="journal article" date="2018" name="Biotechnol. Adv.">
        <title>Improved genomic resources and new bioinformatic workflow for the carcinogenic parasite Clonorchis sinensis: Biotechnological implications.</title>
        <authorList>
            <person name="Wang D."/>
            <person name="Korhonen P.K."/>
            <person name="Gasser R.B."/>
            <person name="Young N.D."/>
        </authorList>
    </citation>
    <scope>NUCLEOTIDE SEQUENCE [LARGE SCALE GENOMIC DNA]</scope>
    <source>
        <strain evidence="16">Cs-k2</strain>
    </source>
</reference>
<evidence type="ECO:0000256" key="3">
    <source>
        <dbReference type="ARBA" id="ARBA00013166"/>
    </source>
</evidence>
<keyword evidence="7" id="KW-0547">Nucleotide-binding</keyword>
<dbReference type="NCBIfam" id="TIGR00499">
    <property type="entry name" value="lysS_bact"/>
    <property type="match status" value="1"/>
</dbReference>
<evidence type="ECO:0000256" key="13">
    <source>
        <dbReference type="RuleBase" id="RU003748"/>
    </source>
</evidence>
<gene>
    <name evidence="16" type="ORF">CSKR_108737</name>
</gene>
<dbReference type="SUPFAM" id="SSF50249">
    <property type="entry name" value="Nucleic acid-binding proteins"/>
    <property type="match status" value="1"/>
</dbReference>
<accession>A0A8T1M0Y7</accession>
<keyword evidence="9" id="KW-0648">Protein biosynthesis</keyword>
<dbReference type="PANTHER" id="PTHR42918:SF9">
    <property type="entry name" value="LYSINE--TRNA LIGASE"/>
    <property type="match status" value="1"/>
</dbReference>
<reference evidence="16 17" key="2">
    <citation type="journal article" date="2021" name="Genomics">
        <title>High-quality reference genome for Clonorchis sinensis.</title>
        <authorList>
            <person name="Young N.D."/>
            <person name="Stroehlein A.J."/>
            <person name="Kinkar L."/>
            <person name="Wang T."/>
            <person name="Sohn W.M."/>
            <person name="Chang B.C.H."/>
            <person name="Kaur P."/>
            <person name="Weisz D."/>
            <person name="Dudchenko O."/>
            <person name="Aiden E.L."/>
            <person name="Korhonen P.K."/>
            <person name="Gasser R.B."/>
        </authorList>
    </citation>
    <scope>NUCLEOTIDE SEQUENCE [LARGE SCALE GENOMIC DNA]</scope>
    <source>
        <strain evidence="16">Cs-k2</strain>
    </source>
</reference>
<evidence type="ECO:0000256" key="14">
    <source>
        <dbReference type="SAM" id="MobiDB-lite"/>
    </source>
</evidence>
<dbReference type="GO" id="GO:0004824">
    <property type="term" value="F:lysine-tRNA ligase activity"/>
    <property type="evidence" value="ECO:0007669"/>
    <property type="project" value="UniProtKB-EC"/>
</dbReference>
<comment type="similarity">
    <text evidence="2">Belongs to the class-II aminoacyl-tRNA synthetase family.</text>
</comment>
<keyword evidence="10" id="KW-0030">Aminoacyl-tRNA synthetase</keyword>
<evidence type="ECO:0000259" key="15">
    <source>
        <dbReference type="PROSITE" id="PS50862"/>
    </source>
</evidence>